<organism evidence="2 3">
    <name type="scientific">Microseira wollei NIES-4236</name>
    <dbReference type="NCBI Taxonomy" id="2530354"/>
    <lineage>
        <taxon>Bacteria</taxon>
        <taxon>Bacillati</taxon>
        <taxon>Cyanobacteriota</taxon>
        <taxon>Cyanophyceae</taxon>
        <taxon>Oscillatoriophycideae</taxon>
        <taxon>Aerosakkonematales</taxon>
        <taxon>Aerosakkonemataceae</taxon>
        <taxon>Microseira</taxon>
    </lineage>
</organism>
<evidence type="ECO:0000256" key="1">
    <source>
        <dbReference type="SAM" id="SignalP"/>
    </source>
</evidence>
<dbReference type="Proteomes" id="UP001050975">
    <property type="component" value="Unassembled WGS sequence"/>
</dbReference>
<dbReference type="AlphaFoldDB" id="A0AAV3XCE8"/>
<name>A0AAV3XCE8_9CYAN</name>
<comment type="caution">
    <text evidence="2">The sequence shown here is derived from an EMBL/GenBank/DDBJ whole genome shotgun (WGS) entry which is preliminary data.</text>
</comment>
<feature type="chain" id="PRO_5043741416" evidence="1">
    <location>
        <begin position="29"/>
        <end position="292"/>
    </location>
</feature>
<evidence type="ECO:0000313" key="3">
    <source>
        <dbReference type="Proteomes" id="UP001050975"/>
    </source>
</evidence>
<keyword evidence="3" id="KW-1185">Reference proteome</keyword>
<accession>A0AAV3XCE8</accession>
<dbReference type="RefSeq" id="WP_226585552.1">
    <property type="nucleotide sequence ID" value="NZ_BLAY01000077.1"/>
</dbReference>
<evidence type="ECO:0000313" key="2">
    <source>
        <dbReference type="EMBL" id="GET39888.1"/>
    </source>
</evidence>
<protein>
    <submittedName>
        <fullName evidence="2">Uncharacterized protein</fullName>
    </submittedName>
</protein>
<gene>
    <name evidence="2" type="ORF">MiSe_46600</name>
</gene>
<keyword evidence="1" id="KW-0732">Signal</keyword>
<feature type="signal peptide" evidence="1">
    <location>
        <begin position="1"/>
        <end position="28"/>
    </location>
</feature>
<proteinExistence type="predicted"/>
<dbReference type="EMBL" id="BLAY01000077">
    <property type="protein sequence ID" value="GET39888.1"/>
    <property type="molecule type" value="Genomic_DNA"/>
</dbReference>
<sequence>MKTYHLFLGSLLAVGVSVWLLDAQPVQASTITICNNSGENLDVALHQFGRDRADWDGAGSIGIVKGWYLVKAGECRNIPFERFPGWGGIRVYAQGTNRVFPPQSPPPTHSNYRYALWGESQEHLCVSTGAAFAYGYREALENAATNDGKSCIAGFRPVRFARVVSSPISINPSDMSSRNNSSSLPLPTGGVVTSCTTFVRPGFVFSNTHTWSDAPQTIWKYRMVVNSVQGNTWNGIFGDGEPVYGTVTDSDFTMRRDRWNQVWSGHCYDYGMSGTMRSTAGPQTGVFSFTKQ</sequence>
<reference evidence="2" key="1">
    <citation type="submission" date="2019-10" db="EMBL/GenBank/DDBJ databases">
        <title>Draft genome sequece of Microseira wollei NIES-4236.</title>
        <authorList>
            <person name="Yamaguchi H."/>
            <person name="Suzuki S."/>
            <person name="Kawachi M."/>
        </authorList>
    </citation>
    <scope>NUCLEOTIDE SEQUENCE</scope>
    <source>
        <strain evidence="2">NIES-4236</strain>
    </source>
</reference>